<keyword evidence="1" id="KW-0812">Transmembrane</keyword>
<comment type="caution">
    <text evidence="2">The sequence shown here is derived from an EMBL/GenBank/DDBJ whole genome shotgun (WGS) entry which is preliminary data.</text>
</comment>
<dbReference type="Proteomes" id="UP000078287">
    <property type="component" value="Unassembled WGS sequence"/>
</dbReference>
<accession>A0A178MG97</accession>
<dbReference type="OrthoDB" id="164162at2"/>
<gene>
    <name evidence="2" type="ORF">A6A03_10045</name>
</gene>
<feature type="transmembrane region" description="Helical" evidence="1">
    <location>
        <begin position="46"/>
        <end position="65"/>
    </location>
</feature>
<keyword evidence="3" id="KW-1185">Reference proteome</keyword>
<dbReference type="AlphaFoldDB" id="A0A178MG97"/>
<proteinExistence type="predicted"/>
<evidence type="ECO:0000313" key="3">
    <source>
        <dbReference type="Proteomes" id="UP000078287"/>
    </source>
</evidence>
<keyword evidence="1" id="KW-0472">Membrane</keyword>
<evidence type="ECO:0000313" key="2">
    <source>
        <dbReference type="EMBL" id="OAN47583.1"/>
    </source>
</evidence>
<evidence type="ECO:0000256" key="1">
    <source>
        <dbReference type="SAM" id="Phobius"/>
    </source>
</evidence>
<sequence>MARQQRFSPRDEVYLASTSFEVYMAAGGVFIGLFGLLFAISIKISFAWLIWPALFVSILAGYITLNRLEKRERQRKLAELEAEYAAKERRVNGD</sequence>
<dbReference type="STRING" id="1707952.A6A03_10045"/>
<name>A0A178MG97_9CHLR</name>
<organism evidence="2 3">
    <name type="scientific">Chloroflexus islandicus</name>
    <dbReference type="NCBI Taxonomy" id="1707952"/>
    <lineage>
        <taxon>Bacteria</taxon>
        <taxon>Bacillati</taxon>
        <taxon>Chloroflexota</taxon>
        <taxon>Chloroflexia</taxon>
        <taxon>Chloroflexales</taxon>
        <taxon>Chloroflexineae</taxon>
        <taxon>Chloroflexaceae</taxon>
        <taxon>Chloroflexus</taxon>
    </lineage>
</organism>
<dbReference type="EMBL" id="LWQS01000036">
    <property type="protein sequence ID" value="OAN47583.1"/>
    <property type="molecule type" value="Genomic_DNA"/>
</dbReference>
<keyword evidence="1" id="KW-1133">Transmembrane helix</keyword>
<feature type="transmembrane region" description="Helical" evidence="1">
    <location>
        <begin position="20"/>
        <end position="40"/>
    </location>
</feature>
<reference evidence="2 3" key="1">
    <citation type="submission" date="2016-04" db="EMBL/GenBank/DDBJ databases">
        <title>Chloroflexus islandicus sp. nov., a thermophilic filamentous anoxygenic phototrophic bacterium from geyser Strokkur (Iceland).</title>
        <authorList>
            <person name="Gaisin V.A."/>
            <person name="Kalashnikov A.M."/>
            <person name="Sukhacheva M.V."/>
            <person name="Grouzdev D.S."/>
            <person name="Ivanov T.M."/>
            <person name="Kuznetsov B."/>
            <person name="Gorlenko V.M."/>
        </authorList>
    </citation>
    <scope>NUCLEOTIDE SEQUENCE [LARGE SCALE GENOMIC DNA]</scope>
    <source>
        <strain evidence="3">isl-2</strain>
    </source>
</reference>
<dbReference type="RefSeq" id="WP_066783703.1">
    <property type="nucleotide sequence ID" value="NZ_LWQS01000036.1"/>
</dbReference>
<protein>
    <submittedName>
        <fullName evidence="2">Uncharacterized protein</fullName>
    </submittedName>
</protein>